<dbReference type="EMBL" id="CP003842">
    <property type="protein sequence ID" value="AFS80426.1"/>
    <property type="molecule type" value="Genomic_DNA"/>
</dbReference>
<sequence length="86" mass="9819">MGFRANRIIKIISAIILIFKVHVEFSNEFLEVNEDQINIGLKSKPIKGQANMEIIKKLAKHFGVSTTQIKIKSGHKHQEKIIEISH</sequence>
<dbReference type="InterPro" id="IPR003746">
    <property type="entry name" value="DUF167"/>
</dbReference>
<evidence type="ECO:0008006" key="4">
    <source>
        <dbReference type="Google" id="ProtNLM"/>
    </source>
</evidence>
<protein>
    <recommendedName>
        <fullName evidence="4">DUF167 domain-containing protein</fullName>
    </recommendedName>
</protein>
<comment type="similarity">
    <text evidence="1">Belongs to the UPF0235 family.</text>
</comment>
<gene>
    <name evidence="2" type="ORF">NKOR_02660</name>
</gene>
<evidence type="ECO:0000313" key="3">
    <source>
        <dbReference type="Proteomes" id="UP000006101"/>
    </source>
</evidence>
<dbReference type="NCBIfam" id="TIGR00251">
    <property type="entry name" value="DUF167 family protein"/>
    <property type="match status" value="1"/>
</dbReference>
<proteinExistence type="inferred from homology"/>
<dbReference type="Pfam" id="PF02594">
    <property type="entry name" value="DUF167"/>
    <property type="match status" value="1"/>
</dbReference>
<reference evidence="2 3" key="1">
    <citation type="journal article" date="2012" name="J. Bacteriol.">
        <title>Draft Genome Sequence of an Ammonia-Oxidizing Archaeon, "Candidatus Nitrosopumilus koreensis" AR1, from Marine Sediment.</title>
        <authorList>
            <person name="Park S.J."/>
            <person name="Kim J.G."/>
            <person name="Jung M.Y."/>
            <person name="Kim S.J."/>
            <person name="Cha I.T."/>
            <person name="Kwon K."/>
            <person name="Lee J.H."/>
            <person name="Rhee S.K."/>
        </authorList>
    </citation>
    <scope>NUCLEOTIDE SEQUENCE [LARGE SCALE GENOMIC DNA]</scope>
    <source>
        <strain evidence="2 3">AR1</strain>
    </source>
</reference>
<dbReference type="Proteomes" id="UP000006101">
    <property type="component" value="Chromosome"/>
</dbReference>
<evidence type="ECO:0000256" key="1">
    <source>
        <dbReference type="ARBA" id="ARBA00010364"/>
    </source>
</evidence>
<accession>K0B7K2</accession>
<dbReference type="AlphaFoldDB" id="K0B7K2"/>
<dbReference type="Gene3D" id="3.30.1200.10">
    <property type="entry name" value="YggU-like"/>
    <property type="match status" value="1"/>
</dbReference>
<dbReference type="SMART" id="SM01152">
    <property type="entry name" value="DUF167"/>
    <property type="match status" value="1"/>
</dbReference>
<organism evidence="2 3">
    <name type="scientific">Candidatus Nitrosopumilus koreensis AR1</name>
    <dbReference type="NCBI Taxonomy" id="1229908"/>
    <lineage>
        <taxon>Archaea</taxon>
        <taxon>Nitrososphaerota</taxon>
        <taxon>Nitrososphaeria</taxon>
        <taxon>Nitrosopumilales</taxon>
        <taxon>Nitrosopumilaceae</taxon>
        <taxon>Nitrosopumilus</taxon>
    </lineage>
</organism>
<dbReference type="STRING" id="1229908.NKOR_02660"/>
<dbReference type="SUPFAM" id="SSF69786">
    <property type="entry name" value="YggU-like"/>
    <property type="match status" value="1"/>
</dbReference>
<keyword evidence="3" id="KW-1185">Reference proteome</keyword>
<evidence type="ECO:0000313" key="2">
    <source>
        <dbReference type="EMBL" id="AFS80426.1"/>
    </source>
</evidence>
<name>K0B7K2_9ARCH</name>
<dbReference type="HOGENOM" id="CLU_130694_5_3_2"/>
<dbReference type="InterPro" id="IPR036591">
    <property type="entry name" value="YggU-like_sf"/>
</dbReference>
<dbReference type="KEGG" id="nkr:NKOR_02660"/>
<dbReference type="PATRIC" id="fig|1229908.8.peg.568"/>